<dbReference type="EMBL" id="JBEPSM010000001">
    <property type="protein sequence ID" value="MET4634235.1"/>
    <property type="molecule type" value="Genomic_DNA"/>
</dbReference>
<gene>
    <name evidence="5" type="ORF">ABIE08_002148</name>
</gene>
<comment type="caution">
    <text evidence="5">The sequence shown here is derived from an EMBL/GenBank/DDBJ whole genome shotgun (WGS) entry which is preliminary data.</text>
</comment>
<dbReference type="Proteomes" id="UP001549321">
    <property type="component" value="Unassembled WGS sequence"/>
</dbReference>
<dbReference type="InterPro" id="IPR006059">
    <property type="entry name" value="SBP"/>
</dbReference>
<evidence type="ECO:0000313" key="5">
    <source>
        <dbReference type="EMBL" id="MET4634235.1"/>
    </source>
</evidence>
<dbReference type="PANTHER" id="PTHR30222:SF17">
    <property type="entry name" value="SPERMIDINE_PUTRESCINE-BINDING PERIPLASMIC PROTEIN"/>
    <property type="match status" value="1"/>
</dbReference>
<reference evidence="5 6" key="1">
    <citation type="submission" date="2024-06" db="EMBL/GenBank/DDBJ databases">
        <title>Sorghum-associated microbial communities from plants grown in Nebraska, USA.</title>
        <authorList>
            <person name="Schachtman D."/>
        </authorList>
    </citation>
    <scope>NUCLEOTIDE SEQUENCE [LARGE SCALE GENOMIC DNA]</scope>
    <source>
        <strain evidence="5 6">3207</strain>
    </source>
</reference>
<accession>A0ABV2QYY3</accession>
<dbReference type="InterPro" id="IPR001188">
    <property type="entry name" value="Sperm_putr-bd"/>
</dbReference>
<organism evidence="5 6">
    <name type="scientific">Kaistia defluvii</name>
    <dbReference type="NCBI Taxonomy" id="410841"/>
    <lineage>
        <taxon>Bacteria</taxon>
        <taxon>Pseudomonadati</taxon>
        <taxon>Pseudomonadota</taxon>
        <taxon>Alphaproteobacteria</taxon>
        <taxon>Hyphomicrobiales</taxon>
        <taxon>Kaistiaceae</taxon>
        <taxon>Kaistia</taxon>
    </lineage>
</organism>
<proteinExistence type="predicted"/>
<dbReference type="Pfam" id="PF13416">
    <property type="entry name" value="SBP_bac_8"/>
    <property type="match status" value="1"/>
</dbReference>
<evidence type="ECO:0000256" key="2">
    <source>
        <dbReference type="ARBA" id="ARBA00022448"/>
    </source>
</evidence>
<dbReference type="SUPFAM" id="SSF53850">
    <property type="entry name" value="Periplasmic binding protein-like II"/>
    <property type="match status" value="1"/>
</dbReference>
<protein>
    <submittedName>
        <fullName evidence="5">Spermidine/putrescine transport system substrate-binding protein</fullName>
    </submittedName>
</protein>
<name>A0ABV2QYY3_9HYPH</name>
<evidence type="ECO:0000256" key="1">
    <source>
        <dbReference type="ARBA" id="ARBA00004418"/>
    </source>
</evidence>
<evidence type="ECO:0000256" key="4">
    <source>
        <dbReference type="ARBA" id="ARBA00022764"/>
    </source>
</evidence>
<sequence>MTRHLLLPNGSLRGAGFSRRSVLGLLGAAPAALAVASAFPGGASAETTGGTLNVFSWPNYFSNESLANYTRKSGVTPNITSYDSNETLFAKLNSPAGADFDLVIPSSSWIKQMADKGLLQEIDHNRLNFASLDPALLDRDYDPGNKYSIPKDWGVLGVVYDPEAVGAEIKTWQDFLDAGAKPGVSGKVRLSDSGWETIGMSLWTHGKDWNKATEAEIRAAGEEIKAFAKHVKTFSGLDPNQLANGSIVLAQTNQGTARAAIGLNPKLKFVVPGPMSELWVDNYAIPAKAPNLDQVYDFLSYQLEPEVQLSETQYIGFPAALAGLREKLPADTKNADLIFGGKDLDFSKLTSFVVDPATVGVYLEVQAEIQAAAGG</sequence>
<keyword evidence="3" id="KW-0732">Signal</keyword>
<keyword evidence="6" id="KW-1185">Reference proteome</keyword>
<comment type="subcellular location">
    <subcellularLocation>
        <location evidence="1">Periplasm</location>
    </subcellularLocation>
</comment>
<keyword evidence="4" id="KW-0574">Periplasm</keyword>
<dbReference type="PROSITE" id="PS51318">
    <property type="entry name" value="TAT"/>
    <property type="match status" value="1"/>
</dbReference>
<dbReference type="RefSeq" id="WP_354550899.1">
    <property type="nucleotide sequence ID" value="NZ_JBEPSM010000001.1"/>
</dbReference>
<dbReference type="PANTHER" id="PTHR30222">
    <property type="entry name" value="SPERMIDINE/PUTRESCINE-BINDING PERIPLASMIC PROTEIN"/>
    <property type="match status" value="1"/>
</dbReference>
<keyword evidence="2" id="KW-0813">Transport</keyword>
<evidence type="ECO:0000313" key="6">
    <source>
        <dbReference type="Proteomes" id="UP001549321"/>
    </source>
</evidence>
<dbReference type="CDD" id="cd13590">
    <property type="entry name" value="PBP2_PotD_PotF_like"/>
    <property type="match status" value="1"/>
</dbReference>
<evidence type="ECO:0000256" key="3">
    <source>
        <dbReference type="ARBA" id="ARBA00022729"/>
    </source>
</evidence>
<dbReference type="PRINTS" id="PR00909">
    <property type="entry name" value="SPERMDNBNDNG"/>
</dbReference>
<dbReference type="Gene3D" id="3.40.190.10">
    <property type="entry name" value="Periplasmic binding protein-like II"/>
    <property type="match status" value="2"/>
</dbReference>
<dbReference type="InterPro" id="IPR006311">
    <property type="entry name" value="TAT_signal"/>
</dbReference>